<dbReference type="GO" id="GO:0050660">
    <property type="term" value="F:flavin adenine dinucleotide binding"/>
    <property type="evidence" value="ECO:0007669"/>
    <property type="project" value="InterPro"/>
</dbReference>
<dbReference type="Pfam" id="PF02771">
    <property type="entry name" value="Acyl-CoA_dh_N"/>
    <property type="match status" value="1"/>
</dbReference>
<protein>
    <recommendedName>
        <fullName evidence="10">Acyl-CoA dehydrogenase</fullName>
    </recommendedName>
</protein>
<evidence type="ECO:0008006" key="10">
    <source>
        <dbReference type="Google" id="ProtNLM"/>
    </source>
</evidence>
<organism evidence="8 9">
    <name type="scientific">Amycolatopsis xylanica</name>
    <dbReference type="NCBI Taxonomy" id="589385"/>
    <lineage>
        <taxon>Bacteria</taxon>
        <taxon>Bacillati</taxon>
        <taxon>Actinomycetota</taxon>
        <taxon>Actinomycetes</taxon>
        <taxon>Pseudonocardiales</taxon>
        <taxon>Pseudonocardiaceae</taxon>
        <taxon>Amycolatopsis</taxon>
    </lineage>
</organism>
<dbReference type="Gene3D" id="1.20.140.10">
    <property type="entry name" value="Butyryl-CoA Dehydrogenase, subunit A, domain 3"/>
    <property type="match status" value="1"/>
</dbReference>
<keyword evidence="9" id="KW-1185">Reference proteome</keyword>
<evidence type="ECO:0000256" key="5">
    <source>
        <dbReference type="ARBA" id="ARBA00023002"/>
    </source>
</evidence>
<dbReference type="Gene3D" id="2.40.110.10">
    <property type="entry name" value="Butyryl-CoA Dehydrogenase, subunit A, domain 2"/>
    <property type="match status" value="1"/>
</dbReference>
<evidence type="ECO:0000256" key="3">
    <source>
        <dbReference type="ARBA" id="ARBA00022630"/>
    </source>
</evidence>
<evidence type="ECO:0000256" key="1">
    <source>
        <dbReference type="ARBA" id="ARBA00001974"/>
    </source>
</evidence>
<dbReference type="SUPFAM" id="SSF47203">
    <property type="entry name" value="Acyl-CoA dehydrogenase C-terminal domain-like"/>
    <property type="match status" value="1"/>
</dbReference>
<evidence type="ECO:0000259" key="7">
    <source>
        <dbReference type="Pfam" id="PF02771"/>
    </source>
</evidence>
<accession>A0A1H3ILW7</accession>
<dbReference type="EMBL" id="FNON01000005">
    <property type="protein sequence ID" value="SDY28597.1"/>
    <property type="molecule type" value="Genomic_DNA"/>
</dbReference>
<comment type="similarity">
    <text evidence="2">Belongs to the acyl-CoA dehydrogenase family.</text>
</comment>
<evidence type="ECO:0000313" key="8">
    <source>
        <dbReference type="EMBL" id="SDY28597.1"/>
    </source>
</evidence>
<dbReference type="SUPFAM" id="SSF56645">
    <property type="entry name" value="Acyl-CoA dehydrogenase NM domain-like"/>
    <property type="match status" value="1"/>
</dbReference>
<comment type="cofactor">
    <cofactor evidence="1">
        <name>FAD</name>
        <dbReference type="ChEBI" id="CHEBI:57692"/>
    </cofactor>
</comment>
<keyword evidence="5" id="KW-0560">Oxidoreductase</keyword>
<dbReference type="InterPro" id="IPR013786">
    <property type="entry name" value="AcylCoA_DH/ox_N"/>
</dbReference>
<dbReference type="InterPro" id="IPR037069">
    <property type="entry name" value="AcylCoA_DH/ox_N_sf"/>
</dbReference>
<evidence type="ECO:0000259" key="6">
    <source>
        <dbReference type="Pfam" id="PF00441"/>
    </source>
</evidence>
<dbReference type="InterPro" id="IPR009100">
    <property type="entry name" value="AcylCoA_DH/oxidase_NM_dom_sf"/>
</dbReference>
<reference evidence="8 9" key="1">
    <citation type="submission" date="2016-10" db="EMBL/GenBank/DDBJ databases">
        <authorList>
            <person name="de Groot N.N."/>
        </authorList>
    </citation>
    <scope>NUCLEOTIDE SEQUENCE [LARGE SCALE GENOMIC DNA]</scope>
    <source>
        <strain evidence="8 9">CPCC 202699</strain>
    </source>
</reference>
<dbReference type="GO" id="GO:0003995">
    <property type="term" value="F:acyl-CoA dehydrogenase activity"/>
    <property type="evidence" value="ECO:0007669"/>
    <property type="project" value="TreeGrafter"/>
</dbReference>
<keyword evidence="4" id="KW-0274">FAD</keyword>
<dbReference type="Proteomes" id="UP000199515">
    <property type="component" value="Unassembled WGS sequence"/>
</dbReference>
<dbReference type="AlphaFoldDB" id="A0A1H3ILW7"/>
<dbReference type="OrthoDB" id="4319499at2"/>
<evidence type="ECO:0000256" key="4">
    <source>
        <dbReference type="ARBA" id="ARBA00022827"/>
    </source>
</evidence>
<proteinExistence type="inferred from homology"/>
<sequence>MDFKPDATQAEITRLAATVLRRDLERPWQALAESGLLALALPAELDGDGLGLAEVALVLTEVGRAAAQVPALAALALGVLPIDKLGSPRQRADLLPALASGAAVATAALHEPSAPMTTHPSTTAVPSDGAWSISGTKTAVPYAETATAMLIPVTMAGGTAVFVVHPRASGVTLVPTRNASESPECTVVLTDVHVTEADLLADGALAAVHRFALAGAVALGDGLLAGALELTTAHVGTREQFGKPLARFQAVAQQIADVYIASRTVHLAALSAIWRLSEGLDADADLEVAAYWLAEEAPKALAACQHLHGGLGVDVTYPLHRYYSGIKDLSRFVGGASHRLDRIGELV</sequence>
<gene>
    <name evidence="8" type="ORF">SAMN05421504_10536</name>
</gene>
<dbReference type="InterPro" id="IPR036250">
    <property type="entry name" value="AcylCo_DH-like_C"/>
</dbReference>
<feature type="domain" description="Acyl-CoA dehydrogenase/oxidase C-terminal" evidence="6">
    <location>
        <begin position="222"/>
        <end position="337"/>
    </location>
</feature>
<feature type="domain" description="Acyl-CoA dehydrogenase/oxidase N-terminal" evidence="7">
    <location>
        <begin position="9"/>
        <end position="101"/>
    </location>
</feature>
<dbReference type="STRING" id="589385.SAMN05421504_10536"/>
<evidence type="ECO:0000313" key="9">
    <source>
        <dbReference type="Proteomes" id="UP000199515"/>
    </source>
</evidence>
<keyword evidence="3" id="KW-0285">Flavoprotein</keyword>
<dbReference type="Pfam" id="PF00441">
    <property type="entry name" value="Acyl-CoA_dh_1"/>
    <property type="match status" value="1"/>
</dbReference>
<dbReference type="RefSeq" id="WP_091292078.1">
    <property type="nucleotide sequence ID" value="NZ_FNON01000005.1"/>
</dbReference>
<dbReference type="Gene3D" id="1.10.540.10">
    <property type="entry name" value="Acyl-CoA dehydrogenase/oxidase, N-terminal domain"/>
    <property type="match status" value="1"/>
</dbReference>
<dbReference type="InterPro" id="IPR009075">
    <property type="entry name" value="AcylCo_DH/oxidase_C"/>
</dbReference>
<dbReference type="PANTHER" id="PTHR43884">
    <property type="entry name" value="ACYL-COA DEHYDROGENASE"/>
    <property type="match status" value="1"/>
</dbReference>
<name>A0A1H3ILW7_9PSEU</name>
<evidence type="ECO:0000256" key="2">
    <source>
        <dbReference type="ARBA" id="ARBA00009347"/>
    </source>
</evidence>
<dbReference type="PANTHER" id="PTHR43884:SF20">
    <property type="entry name" value="ACYL-COA DEHYDROGENASE FADE28"/>
    <property type="match status" value="1"/>
</dbReference>
<dbReference type="InterPro" id="IPR046373">
    <property type="entry name" value="Acyl-CoA_Oxase/DH_mid-dom_sf"/>
</dbReference>